<evidence type="ECO:0000256" key="1">
    <source>
        <dbReference type="ARBA" id="ARBA00004123"/>
    </source>
</evidence>
<keyword evidence="3" id="KW-0677">Repeat</keyword>
<keyword evidence="5" id="KW-0862">Zinc</keyword>
<evidence type="ECO:0000256" key="3">
    <source>
        <dbReference type="ARBA" id="ARBA00022737"/>
    </source>
</evidence>
<dbReference type="GO" id="GO:0008270">
    <property type="term" value="F:zinc ion binding"/>
    <property type="evidence" value="ECO:0007669"/>
    <property type="project" value="UniProtKB-KW"/>
</dbReference>
<dbReference type="InterPro" id="IPR036236">
    <property type="entry name" value="Znf_C2H2_sf"/>
</dbReference>
<keyword evidence="2" id="KW-0479">Metal-binding</keyword>
<protein>
    <recommendedName>
        <fullName evidence="10">C2H2-type domain-containing protein</fullName>
    </recommendedName>
</protein>
<dbReference type="GO" id="GO:0000978">
    <property type="term" value="F:RNA polymerase II cis-regulatory region sequence-specific DNA binding"/>
    <property type="evidence" value="ECO:0007669"/>
    <property type="project" value="TreeGrafter"/>
</dbReference>
<dbReference type="GO" id="GO:0000433">
    <property type="term" value="P:carbon catabolite repression of transcription from RNA polymerase II promoter by glucose"/>
    <property type="evidence" value="ECO:0007669"/>
    <property type="project" value="TreeGrafter"/>
</dbReference>
<dbReference type="VEuPathDB" id="FungiDB:BCV72DRAFT_269312"/>
<evidence type="ECO:0000256" key="8">
    <source>
        <dbReference type="ARBA" id="ARBA00023242"/>
    </source>
</evidence>
<proteinExistence type="predicted"/>
<evidence type="ECO:0000256" key="9">
    <source>
        <dbReference type="PROSITE-ProRule" id="PRU00042"/>
    </source>
</evidence>
<dbReference type="PROSITE" id="PS50157">
    <property type="entry name" value="ZINC_FINGER_C2H2_2"/>
    <property type="match status" value="2"/>
</dbReference>
<evidence type="ECO:0000256" key="7">
    <source>
        <dbReference type="ARBA" id="ARBA00023163"/>
    </source>
</evidence>
<dbReference type="Proteomes" id="UP000242381">
    <property type="component" value="Unassembled WGS sequence"/>
</dbReference>
<evidence type="ECO:0000256" key="4">
    <source>
        <dbReference type="ARBA" id="ARBA00022771"/>
    </source>
</evidence>
<reference evidence="11 12" key="1">
    <citation type="journal article" date="2016" name="Proc. Natl. Acad. Sci. U.S.A.">
        <title>Lipid metabolic changes in an early divergent fungus govern the establishment of a mutualistic symbiosis with endobacteria.</title>
        <authorList>
            <person name="Lastovetsky O.A."/>
            <person name="Gaspar M.L."/>
            <person name="Mondo S.J."/>
            <person name="LaButti K.M."/>
            <person name="Sandor L."/>
            <person name="Grigoriev I.V."/>
            <person name="Henry S.A."/>
            <person name="Pawlowska T.E."/>
        </authorList>
    </citation>
    <scope>NUCLEOTIDE SEQUENCE [LARGE SCALE GENOMIC DNA]</scope>
    <source>
        <strain evidence="11 12">ATCC 11559</strain>
    </source>
</reference>
<dbReference type="SUPFAM" id="SSF57667">
    <property type="entry name" value="beta-beta-alpha zinc fingers"/>
    <property type="match status" value="1"/>
</dbReference>
<dbReference type="Pfam" id="PF00096">
    <property type="entry name" value="zf-C2H2"/>
    <property type="match status" value="2"/>
</dbReference>
<name>A0A1X0S177_RHIZD</name>
<dbReference type="PANTHER" id="PTHR47428">
    <property type="entry name" value="REGULATORY PROTEIN MIG1-RELATED"/>
    <property type="match status" value="1"/>
</dbReference>
<keyword evidence="4 9" id="KW-0863">Zinc-finger</keyword>
<dbReference type="OMA" id="CTWILRS"/>
<dbReference type="InterPro" id="IPR013087">
    <property type="entry name" value="Znf_C2H2_type"/>
</dbReference>
<accession>A0A1X0S177</accession>
<sequence>MLPYQSTLYHQQEQSKLYNPVVAPYYHSIYPSITPPLTPTIPFYYYPHQQQQQQQEEEEKKKKLQHKHVCGYQQCQWSFKRYEHLKRHMLVHTGERPFACEHPGCTKSFGRSDNLRAHYRTHFNKKRKSRN</sequence>
<feature type="domain" description="C2H2-type" evidence="10">
    <location>
        <begin position="68"/>
        <end position="97"/>
    </location>
</feature>
<feature type="domain" description="C2H2-type" evidence="10">
    <location>
        <begin position="98"/>
        <end position="127"/>
    </location>
</feature>
<dbReference type="GO" id="GO:0005737">
    <property type="term" value="C:cytoplasm"/>
    <property type="evidence" value="ECO:0007669"/>
    <property type="project" value="TreeGrafter"/>
</dbReference>
<evidence type="ECO:0000313" key="11">
    <source>
        <dbReference type="EMBL" id="ORE17921.1"/>
    </source>
</evidence>
<evidence type="ECO:0000256" key="5">
    <source>
        <dbReference type="ARBA" id="ARBA00022833"/>
    </source>
</evidence>
<evidence type="ECO:0000259" key="10">
    <source>
        <dbReference type="PROSITE" id="PS50157"/>
    </source>
</evidence>
<keyword evidence="7" id="KW-0804">Transcription</keyword>
<evidence type="ECO:0000256" key="6">
    <source>
        <dbReference type="ARBA" id="ARBA00023015"/>
    </source>
</evidence>
<gene>
    <name evidence="11" type="ORF">BCV71DRAFT_123235</name>
</gene>
<dbReference type="InterPro" id="IPR051007">
    <property type="entry name" value="creA/MIG_C2H2-ZnF"/>
</dbReference>
<dbReference type="GO" id="GO:0005634">
    <property type="term" value="C:nucleus"/>
    <property type="evidence" value="ECO:0007669"/>
    <property type="project" value="UniProtKB-SubCell"/>
</dbReference>
<dbReference type="PROSITE" id="PS00028">
    <property type="entry name" value="ZINC_FINGER_C2H2_1"/>
    <property type="match status" value="2"/>
</dbReference>
<organism evidence="11 12">
    <name type="scientific">Rhizopus microsporus</name>
    <dbReference type="NCBI Taxonomy" id="58291"/>
    <lineage>
        <taxon>Eukaryota</taxon>
        <taxon>Fungi</taxon>
        <taxon>Fungi incertae sedis</taxon>
        <taxon>Mucoromycota</taxon>
        <taxon>Mucoromycotina</taxon>
        <taxon>Mucoromycetes</taxon>
        <taxon>Mucorales</taxon>
        <taxon>Mucorineae</taxon>
        <taxon>Rhizopodaceae</taxon>
        <taxon>Rhizopus</taxon>
    </lineage>
</organism>
<keyword evidence="6" id="KW-0805">Transcription regulation</keyword>
<comment type="subcellular location">
    <subcellularLocation>
        <location evidence="1">Nucleus</location>
    </subcellularLocation>
</comment>
<dbReference type="SMART" id="SM00355">
    <property type="entry name" value="ZnF_C2H2"/>
    <property type="match status" value="2"/>
</dbReference>
<dbReference type="AlphaFoldDB" id="A0A1X0S177"/>
<evidence type="ECO:0000313" key="12">
    <source>
        <dbReference type="Proteomes" id="UP000242381"/>
    </source>
</evidence>
<dbReference type="PANTHER" id="PTHR47428:SF1">
    <property type="entry name" value="REGULATORY PROTEIN MIG1-RELATED"/>
    <property type="match status" value="1"/>
</dbReference>
<dbReference type="EMBL" id="KV921343">
    <property type="protein sequence ID" value="ORE17921.1"/>
    <property type="molecule type" value="Genomic_DNA"/>
</dbReference>
<evidence type="ECO:0000256" key="2">
    <source>
        <dbReference type="ARBA" id="ARBA00022723"/>
    </source>
</evidence>
<keyword evidence="8" id="KW-0539">Nucleus</keyword>
<dbReference type="FunFam" id="3.30.160.60:FF:000125">
    <property type="entry name" value="Putative zinc finger protein 143"/>
    <property type="match status" value="1"/>
</dbReference>
<dbReference type="Gene3D" id="3.30.160.60">
    <property type="entry name" value="Classic Zinc Finger"/>
    <property type="match status" value="2"/>
</dbReference>